<evidence type="ECO:0000313" key="2">
    <source>
        <dbReference type="EMBL" id="EAR85319.2"/>
    </source>
</evidence>
<dbReference type="GO" id="GO:0003713">
    <property type="term" value="F:transcription coactivator activity"/>
    <property type="evidence" value="ECO:0007669"/>
    <property type="project" value="InterPro"/>
</dbReference>
<sequence>MKKLNYQKKESQNLPINPEYPIIIVPTNIEPALIATNLTEQYAELQKKEEIRKKREEIAKQPNKFQRKDFVVQKKKIRVAPVIDRSKVIDECVKLERGIQQLEKEIQDLQKGDQKSDDLKQKEIKEIKELSQMIQRWKEASQEGIIELHKLVSQQYPDMTLNQVVDMLKIDPHVVGYNPVDQDFTS</sequence>
<evidence type="ECO:0000256" key="1">
    <source>
        <dbReference type="SAM" id="Coils"/>
    </source>
</evidence>
<dbReference type="KEGG" id="tet:TTHERM_00470920"/>
<dbReference type="RefSeq" id="XP_001032982.2">
    <property type="nucleotide sequence ID" value="XM_001032982.3"/>
</dbReference>
<dbReference type="Proteomes" id="UP000009168">
    <property type="component" value="Unassembled WGS sequence"/>
</dbReference>
<dbReference type="GO" id="GO:0000724">
    <property type="term" value="P:double-strand break repair via homologous recombination"/>
    <property type="evidence" value="ECO:0007669"/>
    <property type="project" value="InterPro"/>
</dbReference>
<dbReference type="HOGENOM" id="CLU_1457273_0_0_1"/>
<name>I7MD16_TETTS</name>
<dbReference type="PANTHER" id="PTHR28643:SF1">
    <property type="entry name" value="SWI5-DEPENDENT RECOMBINATION DNA REPAIR PROTEIN 1 HOMOLOG"/>
    <property type="match status" value="1"/>
</dbReference>
<keyword evidence="3" id="KW-1185">Reference proteome</keyword>
<dbReference type="AlphaFoldDB" id="I7MD16"/>
<proteinExistence type="predicted"/>
<dbReference type="InterPro" id="IPR042429">
    <property type="entry name" value="SFR1"/>
</dbReference>
<accession>I7MD16</accession>
<feature type="coiled-coil region" evidence="1">
    <location>
        <begin position="85"/>
        <end position="140"/>
    </location>
</feature>
<reference evidence="3" key="1">
    <citation type="journal article" date="2006" name="PLoS Biol.">
        <title>Macronuclear genome sequence of the ciliate Tetrahymena thermophila, a model eukaryote.</title>
        <authorList>
            <person name="Eisen J.A."/>
            <person name="Coyne R.S."/>
            <person name="Wu M."/>
            <person name="Wu D."/>
            <person name="Thiagarajan M."/>
            <person name="Wortman J.R."/>
            <person name="Badger J.H."/>
            <person name="Ren Q."/>
            <person name="Amedeo P."/>
            <person name="Jones K.M."/>
            <person name="Tallon L.J."/>
            <person name="Delcher A.L."/>
            <person name="Salzberg S.L."/>
            <person name="Silva J.C."/>
            <person name="Haas B.J."/>
            <person name="Majoros W.H."/>
            <person name="Farzad M."/>
            <person name="Carlton J.M."/>
            <person name="Smith R.K. Jr."/>
            <person name="Garg J."/>
            <person name="Pearlman R.E."/>
            <person name="Karrer K.M."/>
            <person name="Sun L."/>
            <person name="Manning G."/>
            <person name="Elde N.C."/>
            <person name="Turkewitz A.P."/>
            <person name="Asai D.J."/>
            <person name="Wilkes D.E."/>
            <person name="Wang Y."/>
            <person name="Cai H."/>
            <person name="Collins K."/>
            <person name="Stewart B.A."/>
            <person name="Lee S.R."/>
            <person name="Wilamowska K."/>
            <person name="Weinberg Z."/>
            <person name="Ruzzo W.L."/>
            <person name="Wloga D."/>
            <person name="Gaertig J."/>
            <person name="Frankel J."/>
            <person name="Tsao C.-C."/>
            <person name="Gorovsky M.A."/>
            <person name="Keeling P.J."/>
            <person name="Waller R.F."/>
            <person name="Patron N.J."/>
            <person name="Cherry J.M."/>
            <person name="Stover N.A."/>
            <person name="Krieger C.J."/>
            <person name="del Toro C."/>
            <person name="Ryder H.F."/>
            <person name="Williamson S.C."/>
            <person name="Barbeau R.A."/>
            <person name="Hamilton E.P."/>
            <person name="Orias E."/>
        </authorList>
    </citation>
    <scope>NUCLEOTIDE SEQUENCE [LARGE SCALE GENOMIC DNA]</scope>
    <source>
        <strain evidence="3">SB210</strain>
    </source>
</reference>
<dbReference type="EMBL" id="GG662622">
    <property type="protein sequence ID" value="EAR85319.2"/>
    <property type="molecule type" value="Genomic_DNA"/>
</dbReference>
<dbReference type="GO" id="GO:0032798">
    <property type="term" value="C:Swi5-Sfr1 complex"/>
    <property type="evidence" value="ECO:0007669"/>
    <property type="project" value="InterPro"/>
</dbReference>
<dbReference type="GeneID" id="7840949"/>
<dbReference type="OrthoDB" id="10588060at2759"/>
<evidence type="ECO:0000313" key="3">
    <source>
        <dbReference type="Proteomes" id="UP000009168"/>
    </source>
</evidence>
<protein>
    <submittedName>
        <fullName evidence="2">Double-strand recombination repair protein</fullName>
    </submittedName>
</protein>
<keyword evidence="1" id="KW-0175">Coiled coil</keyword>
<organism evidence="2 3">
    <name type="scientific">Tetrahymena thermophila (strain SB210)</name>
    <dbReference type="NCBI Taxonomy" id="312017"/>
    <lineage>
        <taxon>Eukaryota</taxon>
        <taxon>Sar</taxon>
        <taxon>Alveolata</taxon>
        <taxon>Ciliophora</taxon>
        <taxon>Intramacronucleata</taxon>
        <taxon>Oligohymenophorea</taxon>
        <taxon>Hymenostomatida</taxon>
        <taxon>Tetrahymenina</taxon>
        <taxon>Tetrahymenidae</taxon>
        <taxon>Tetrahymena</taxon>
    </lineage>
</organism>
<gene>
    <name evidence="2" type="ORF">TTHERM_00470920</name>
</gene>
<dbReference type="InParanoid" id="I7MD16"/>
<dbReference type="PANTHER" id="PTHR28643">
    <property type="entry name" value="SWI5-DEPENDENT RECOMBINATION DNA REPAIR PROTEIN 1 HOMOLOG"/>
    <property type="match status" value="1"/>
</dbReference>